<dbReference type="AlphaFoldDB" id="A0A7X0TTF6"/>
<dbReference type="EMBL" id="JACHHU010000010">
    <property type="protein sequence ID" value="MBB6543045.1"/>
    <property type="molecule type" value="Genomic_DNA"/>
</dbReference>
<dbReference type="Pfam" id="PF13362">
    <property type="entry name" value="Toprim_3"/>
    <property type="match status" value="1"/>
</dbReference>
<evidence type="ECO:0008006" key="5">
    <source>
        <dbReference type="Google" id="ProtNLM"/>
    </source>
</evidence>
<gene>
    <name evidence="3" type="ORF">HNQ55_001552</name>
</gene>
<evidence type="ECO:0000259" key="1">
    <source>
        <dbReference type="Pfam" id="PF13362"/>
    </source>
</evidence>
<dbReference type="RefSeq" id="WP_184423856.1">
    <property type="nucleotide sequence ID" value="NZ_BAABLB010000049.1"/>
</dbReference>
<feature type="domain" description="DUF7146" evidence="2">
    <location>
        <begin position="157"/>
        <end position="250"/>
    </location>
</feature>
<reference evidence="3 4" key="1">
    <citation type="submission" date="2020-08" db="EMBL/GenBank/DDBJ databases">
        <title>Genomic Encyclopedia of Type Strains, Phase IV (KMG-IV): sequencing the most valuable type-strain genomes for metagenomic binning, comparative biology and taxonomic classification.</title>
        <authorList>
            <person name="Goeker M."/>
        </authorList>
    </citation>
    <scope>NUCLEOTIDE SEQUENCE [LARGE SCALE GENOMIC DNA]</scope>
    <source>
        <strain evidence="3 4">DSM 26287</strain>
    </source>
</reference>
<protein>
    <recommendedName>
        <fullName evidence="5">Toprim domain-containing protein</fullName>
    </recommendedName>
</protein>
<name>A0A7X0TTF6_9GAMM</name>
<feature type="domain" description="Toprim" evidence="1">
    <location>
        <begin position="270"/>
        <end position="336"/>
    </location>
</feature>
<keyword evidence="4" id="KW-1185">Reference proteome</keyword>
<evidence type="ECO:0000259" key="2">
    <source>
        <dbReference type="Pfam" id="PF23639"/>
    </source>
</evidence>
<evidence type="ECO:0000313" key="3">
    <source>
        <dbReference type="EMBL" id="MBB6543045.1"/>
    </source>
</evidence>
<dbReference type="Pfam" id="PF23639">
    <property type="entry name" value="DUF7146"/>
    <property type="match status" value="1"/>
</dbReference>
<dbReference type="InterPro" id="IPR055570">
    <property type="entry name" value="DUF7146"/>
</dbReference>
<evidence type="ECO:0000313" key="4">
    <source>
        <dbReference type="Proteomes" id="UP000537141"/>
    </source>
</evidence>
<dbReference type="Proteomes" id="UP000537141">
    <property type="component" value="Unassembled WGS sequence"/>
</dbReference>
<proteinExistence type="predicted"/>
<dbReference type="InterPro" id="IPR006171">
    <property type="entry name" value="TOPRIM_dom"/>
</dbReference>
<comment type="caution">
    <text evidence="3">The sequence shown here is derived from an EMBL/GenBank/DDBJ whole genome shotgun (WGS) entry which is preliminary data.</text>
</comment>
<sequence>MSNDKLSSWNTWRDKIAAHCYGNWDRIATSCCNNDAVHTLLSGKNITCPECGKNEKLFVADEHTFASHCCSATCNKHYYDGVATFAALDNISQTDVLKIISAREGLDDGKFTSNRAKTSYKYQNKLAPVVQKINPKVVNERQYLLSNLTEFSNNDCLIRRYLKSRGLNVDAISKYIIKHLFFINELNYYKEILKDDVIVDVEKGKYPAMVAKILDINNTLVGFHKTYLNEDGSKAKVSCAKQLSRSLYKGQYAENGALIPFCHPKNGRYGIAEGIETALAVLAMNRPCWSVINANGIKSFKLPSDCKILDIYGDLDTSGTGQKVMIEKHIEICEANPNVKVNLYLPPESIWDIEKHPKGIDFLDAYLINDKILPPLSGFEC</sequence>
<organism evidence="3 4">
    <name type="scientific">Thalassotalea piscium</name>
    <dbReference type="NCBI Taxonomy" id="1230533"/>
    <lineage>
        <taxon>Bacteria</taxon>
        <taxon>Pseudomonadati</taxon>
        <taxon>Pseudomonadota</taxon>
        <taxon>Gammaproteobacteria</taxon>
        <taxon>Alteromonadales</taxon>
        <taxon>Colwelliaceae</taxon>
        <taxon>Thalassotalea</taxon>
    </lineage>
</organism>
<accession>A0A7X0TTF6</accession>